<reference evidence="2 3" key="1">
    <citation type="submission" date="2020-12" db="EMBL/GenBank/DDBJ databases">
        <title>Bacterial novel species Adhaeribacter sp. BT258 isolated from soil.</title>
        <authorList>
            <person name="Jung H.-Y."/>
        </authorList>
    </citation>
    <scope>NUCLEOTIDE SEQUENCE [LARGE SCALE GENOMIC DNA]</scope>
    <source>
        <strain evidence="2 3">BT258</strain>
    </source>
</reference>
<dbReference type="EMBL" id="JAEHFX010000002">
    <property type="protein sequence ID" value="MBK0402200.1"/>
    <property type="molecule type" value="Genomic_DNA"/>
</dbReference>
<name>A0ABS1C0Z8_9BACT</name>
<accession>A0ABS1C0Z8</accession>
<evidence type="ECO:0000256" key="1">
    <source>
        <dbReference type="SAM" id="MobiDB-lite"/>
    </source>
</evidence>
<comment type="caution">
    <text evidence="2">The sequence shown here is derived from an EMBL/GenBank/DDBJ whole genome shotgun (WGS) entry which is preliminary data.</text>
</comment>
<evidence type="ECO:0000313" key="2">
    <source>
        <dbReference type="EMBL" id="MBK0402200.1"/>
    </source>
</evidence>
<dbReference type="Proteomes" id="UP000644147">
    <property type="component" value="Unassembled WGS sequence"/>
</dbReference>
<keyword evidence="3" id="KW-1185">Reference proteome</keyword>
<organism evidence="2 3">
    <name type="scientific">Adhaeribacter terrigena</name>
    <dbReference type="NCBI Taxonomy" id="2793070"/>
    <lineage>
        <taxon>Bacteria</taxon>
        <taxon>Pseudomonadati</taxon>
        <taxon>Bacteroidota</taxon>
        <taxon>Cytophagia</taxon>
        <taxon>Cytophagales</taxon>
        <taxon>Hymenobacteraceae</taxon>
        <taxon>Adhaeribacter</taxon>
    </lineage>
</organism>
<feature type="compositionally biased region" description="Basic residues" evidence="1">
    <location>
        <begin position="1"/>
        <end position="12"/>
    </location>
</feature>
<protein>
    <submittedName>
        <fullName evidence="2">Uncharacterized protein</fullName>
    </submittedName>
</protein>
<sequence length="79" mass="8748">MTKHYQKRLKKWGKVEEKSGGGEKWGKQRFVTKAKKIVALSITNIKLAASVIKMSGYENTASACPAFTFAAKLFGEIPN</sequence>
<proteinExistence type="predicted"/>
<gene>
    <name evidence="2" type="ORF">I5M27_04345</name>
</gene>
<dbReference type="RefSeq" id="WP_200504914.1">
    <property type="nucleotide sequence ID" value="NZ_JAEHFX010000002.1"/>
</dbReference>
<feature type="compositionally biased region" description="Basic and acidic residues" evidence="1">
    <location>
        <begin position="13"/>
        <end position="24"/>
    </location>
</feature>
<evidence type="ECO:0000313" key="3">
    <source>
        <dbReference type="Proteomes" id="UP000644147"/>
    </source>
</evidence>
<feature type="region of interest" description="Disordered" evidence="1">
    <location>
        <begin position="1"/>
        <end position="24"/>
    </location>
</feature>